<keyword evidence="1" id="KW-0001">2Fe-2S</keyword>
<evidence type="ECO:0000259" key="4">
    <source>
        <dbReference type="PROSITE" id="PS51085"/>
    </source>
</evidence>
<accession>A0A6U2EL99</accession>
<dbReference type="CDD" id="cd00207">
    <property type="entry name" value="fer2"/>
    <property type="match status" value="1"/>
</dbReference>
<evidence type="ECO:0000256" key="2">
    <source>
        <dbReference type="ARBA" id="ARBA00023014"/>
    </source>
</evidence>
<keyword evidence="1" id="KW-0479">Metal-binding</keyword>
<dbReference type="GO" id="GO:0051537">
    <property type="term" value="F:2 iron, 2 sulfur cluster binding"/>
    <property type="evidence" value="ECO:0007669"/>
    <property type="project" value="UniProtKB-KW"/>
</dbReference>
<evidence type="ECO:0000313" key="5">
    <source>
        <dbReference type="EMBL" id="CAD8969076.1"/>
    </source>
</evidence>
<dbReference type="PROSITE" id="PS00197">
    <property type="entry name" value="2FE2S_FER_1"/>
    <property type="match status" value="1"/>
</dbReference>
<keyword evidence="1" id="KW-0408">Iron</keyword>
<dbReference type="InterPro" id="IPR012675">
    <property type="entry name" value="Beta-grasp_dom_sf"/>
</dbReference>
<feature type="chain" id="PRO_5030159950" description="2Fe-2S ferredoxin-type domain-containing protein" evidence="3">
    <location>
        <begin position="21"/>
        <end position="174"/>
    </location>
</feature>
<proteinExistence type="predicted"/>
<feature type="signal peptide" evidence="3">
    <location>
        <begin position="1"/>
        <end position="20"/>
    </location>
</feature>
<dbReference type="SUPFAM" id="SSF54292">
    <property type="entry name" value="2Fe-2S ferredoxin-like"/>
    <property type="match status" value="1"/>
</dbReference>
<protein>
    <recommendedName>
        <fullName evidence="4">2Fe-2S ferredoxin-type domain-containing protein</fullName>
    </recommendedName>
</protein>
<sequence>MTRIILACLLLAATMVQVESFAGSAALRLPSNAASPRRCTQRTVGPQMLLREKVYKAWQKLKDFAAEDDEDSGNKPQVEVLFQPSGKTCTVPAGSCLREAAEKAGAPVIYGCRDGECGTCESELTHEDGSSEYVRICRATVPEMQDSLVVEIQEDACMKKQKSYLGNKFNEVQY</sequence>
<feature type="domain" description="2Fe-2S ferredoxin-type" evidence="4">
    <location>
        <begin position="76"/>
        <end position="156"/>
    </location>
</feature>
<name>A0A6U2EL99_HEMAN</name>
<reference evidence="5" key="1">
    <citation type="submission" date="2021-01" db="EMBL/GenBank/DDBJ databases">
        <authorList>
            <person name="Corre E."/>
            <person name="Pelletier E."/>
            <person name="Niang G."/>
            <person name="Scheremetjew M."/>
            <person name="Finn R."/>
            <person name="Kale V."/>
            <person name="Holt S."/>
            <person name="Cochrane G."/>
            <person name="Meng A."/>
            <person name="Brown T."/>
            <person name="Cohen L."/>
        </authorList>
    </citation>
    <scope>NUCLEOTIDE SEQUENCE</scope>
    <source>
        <strain evidence="5">CCMP644</strain>
    </source>
</reference>
<gene>
    <name evidence="5" type="ORF">HAND00432_LOCUS20072</name>
</gene>
<dbReference type="InterPro" id="IPR036010">
    <property type="entry name" value="2Fe-2S_ferredoxin-like_sf"/>
</dbReference>
<dbReference type="Gene3D" id="3.10.20.30">
    <property type="match status" value="1"/>
</dbReference>
<dbReference type="InterPro" id="IPR006058">
    <property type="entry name" value="2Fe2S_fd_BS"/>
</dbReference>
<evidence type="ECO:0000256" key="3">
    <source>
        <dbReference type="SAM" id="SignalP"/>
    </source>
</evidence>
<dbReference type="AlphaFoldDB" id="A0A6U2EL99"/>
<dbReference type="Pfam" id="PF00111">
    <property type="entry name" value="Fer2"/>
    <property type="match status" value="1"/>
</dbReference>
<organism evidence="5">
    <name type="scientific">Hemiselmis andersenii</name>
    <name type="common">Cryptophyte alga</name>
    <dbReference type="NCBI Taxonomy" id="464988"/>
    <lineage>
        <taxon>Eukaryota</taxon>
        <taxon>Cryptophyceae</taxon>
        <taxon>Cryptomonadales</taxon>
        <taxon>Hemiselmidaceae</taxon>
        <taxon>Hemiselmis</taxon>
    </lineage>
</organism>
<dbReference type="PROSITE" id="PS51085">
    <property type="entry name" value="2FE2S_FER_2"/>
    <property type="match status" value="1"/>
</dbReference>
<keyword evidence="3" id="KW-0732">Signal</keyword>
<keyword evidence="2" id="KW-0411">Iron-sulfur</keyword>
<evidence type="ECO:0000256" key="1">
    <source>
        <dbReference type="ARBA" id="ARBA00022714"/>
    </source>
</evidence>
<dbReference type="EMBL" id="HBFX01033334">
    <property type="protein sequence ID" value="CAD8969076.1"/>
    <property type="molecule type" value="Transcribed_RNA"/>
</dbReference>
<dbReference type="InterPro" id="IPR001041">
    <property type="entry name" value="2Fe-2S_ferredoxin-type"/>
</dbReference>